<dbReference type="InterPro" id="IPR037049">
    <property type="entry name" value="DUF1214_C_sf"/>
</dbReference>
<dbReference type="AlphaFoldDB" id="A0A2M9BII5"/>
<evidence type="ECO:0000313" key="3">
    <source>
        <dbReference type="Proteomes" id="UP000230842"/>
    </source>
</evidence>
<dbReference type="EMBL" id="PGEZ01000001">
    <property type="protein sequence ID" value="PJJ57755.1"/>
    <property type="molecule type" value="Genomic_DNA"/>
</dbReference>
<evidence type="ECO:0000259" key="1">
    <source>
        <dbReference type="Pfam" id="PF06742"/>
    </source>
</evidence>
<dbReference type="OrthoDB" id="40820at2"/>
<proteinExistence type="predicted"/>
<dbReference type="Pfam" id="PF06742">
    <property type="entry name" value="DUF1214"/>
    <property type="match status" value="1"/>
</dbReference>
<dbReference type="InterPro" id="IPR010621">
    <property type="entry name" value="DUF1214"/>
</dbReference>
<name>A0A2M9BII5_9ACTN</name>
<dbReference type="Proteomes" id="UP000230842">
    <property type="component" value="Unassembled WGS sequence"/>
</dbReference>
<evidence type="ECO:0000313" key="2">
    <source>
        <dbReference type="EMBL" id="PJJ57755.1"/>
    </source>
</evidence>
<accession>A0A2M9BII5</accession>
<dbReference type="Gene3D" id="2.60.120.600">
    <property type="entry name" value="Domain of unknown function DUF1214, C-terminal domain"/>
    <property type="match status" value="1"/>
</dbReference>
<reference evidence="2 3" key="1">
    <citation type="submission" date="2017-11" db="EMBL/GenBank/DDBJ databases">
        <title>Genomic Encyclopedia of Archaeal and Bacterial Type Strains, Phase II (KMG-II): From Individual Species to Whole Genera.</title>
        <authorList>
            <person name="Goeker M."/>
        </authorList>
    </citation>
    <scope>NUCLEOTIDE SEQUENCE [LARGE SCALE GENOMIC DNA]</scope>
    <source>
        <strain evidence="2 3">DSM 27763</strain>
    </source>
</reference>
<gene>
    <name evidence="2" type="ORF">CLV56_1993</name>
</gene>
<protein>
    <submittedName>
        <fullName evidence="2">Uncharacterized protein DUF1214</fullName>
    </submittedName>
</protein>
<organism evidence="2 3">
    <name type="scientific">Mumia flava</name>
    <dbReference type="NCBI Taxonomy" id="1348852"/>
    <lineage>
        <taxon>Bacteria</taxon>
        <taxon>Bacillati</taxon>
        <taxon>Actinomycetota</taxon>
        <taxon>Actinomycetes</taxon>
        <taxon>Propionibacteriales</taxon>
        <taxon>Nocardioidaceae</taxon>
        <taxon>Mumia</taxon>
    </lineage>
</organism>
<keyword evidence="3" id="KW-1185">Reference proteome</keyword>
<comment type="caution">
    <text evidence="2">The sequence shown here is derived from an EMBL/GenBank/DDBJ whole genome shotgun (WGS) entry which is preliminary data.</text>
</comment>
<sequence>MGTGEAVTLDNFAHAETAHYFTEQLAKAPVNEYFHNRVPVDVENQVIIRSNVDLIYSYAVVDVTERATVSLAPSEEYAVDQIIDENHYVVGVVYPGETLTLTDDDLSGGTHVYILGRTATTSGVERAHELQDRRRIDAATAHPYTPPVYDHDSLVAMRRQIEARAAEADFSLGFGTPESTTPLQHALAAELGWGGLPPQHAQYFQGRAVSTGCDSWTFDVPPLDYEHNGYFSVIKYDDAGWLDVDRPGFSDTELERNPDGTITIWFGDERCAGKPNVIETREGQEFFHGIRLYRPRDVDETRAFIERLRSTPLVPGDAV</sequence>
<dbReference type="SUPFAM" id="SSF160935">
    <property type="entry name" value="VPA0735-like"/>
    <property type="match status" value="1"/>
</dbReference>
<feature type="domain" description="DUF1214" evidence="1">
    <location>
        <begin position="243"/>
        <end position="296"/>
    </location>
</feature>
<dbReference type="RefSeq" id="WP_100414757.1">
    <property type="nucleotide sequence ID" value="NZ_PGEZ01000001.1"/>
</dbReference>